<evidence type="ECO:0000256" key="1">
    <source>
        <dbReference type="SAM" id="MobiDB-lite"/>
    </source>
</evidence>
<keyword evidence="2" id="KW-1133">Transmembrane helix</keyword>
<feature type="transmembrane region" description="Helical" evidence="2">
    <location>
        <begin position="52"/>
        <end position="71"/>
    </location>
</feature>
<dbReference type="PANTHER" id="PTHR28019">
    <property type="entry name" value="CELL MEMBRANE PROTEIN YLR413W-RELATED"/>
    <property type="match status" value="1"/>
</dbReference>
<keyword evidence="4" id="KW-1185">Reference proteome</keyword>
<protein>
    <recommendedName>
        <fullName evidence="5">Integral membrane protein</fullName>
    </recommendedName>
</protein>
<proteinExistence type="predicted"/>
<feature type="transmembrane region" description="Helical" evidence="2">
    <location>
        <begin position="180"/>
        <end position="200"/>
    </location>
</feature>
<organism evidence="3 4">
    <name type="scientific">Cryomyces antarcticus</name>
    <dbReference type="NCBI Taxonomy" id="329879"/>
    <lineage>
        <taxon>Eukaryota</taxon>
        <taxon>Fungi</taxon>
        <taxon>Dikarya</taxon>
        <taxon>Ascomycota</taxon>
        <taxon>Pezizomycotina</taxon>
        <taxon>Dothideomycetes</taxon>
        <taxon>Dothideomycetes incertae sedis</taxon>
        <taxon>Cryomyces</taxon>
    </lineage>
</organism>
<dbReference type="InterPro" id="IPR009571">
    <property type="entry name" value="SUR7/Rim9-like_fungi"/>
</dbReference>
<dbReference type="Proteomes" id="UP001357485">
    <property type="component" value="Unassembled WGS sequence"/>
</dbReference>
<feature type="region of interest" description="Disordered" evidence="1">
    <location>
        <begin position="295"/>
        <end position="336"/>
    </location>
</feature>
<sequence>MAFGRKKASAGPDLPSPSHSAETDRTLTTTVPYGSQDIPKPVLKRATRTRKAFAVLTSLCLLVSVVFMVLVEIGNTYDRKVLTDIYFLRIDLTNVVPSTVPNARLLNSIARTLGLHDFYTAGLWGFCEGYNDEGTTFCSKPQTFYWFNPVEILLNELLAGATIALPAELITYLKILKTAYQWMFGFFLSGTCLAALLIPLTPLSVFSRLTTLPIALFTFLAALLITVATVLATVMFVIIRNAVTGVAALNIGATLGLDMFVFMWIAAGSSLVAALVQLGLCCCCASRRDVRTGRKRGSRKAWEGAGLAPPPPPVVAEKKPNSKQGRSVFGRKKAEV</sequence>
<evidence type="ECO:0000313" key="4">
    <source>
        <dbReference type="Proteomes" id="UP001357485"/>
    </source>
</evidence>
<feature type="transmembrane region" description="Helical" evidence="2">
    <location>
        <begin position="212"/>
        <end position="239"/>
    </location>
</feature>
<keyword evidence="2" id="KW-0812">Transmembrane</keyword>
<gene>
    <name evidence="3" type="ORF">LTR16_001917</name>
</gene>
<feature type="region of interest" description="Disordered" evidence="1">
    <location>
        <begin position="1"/>
        <end position="33"/>
    </location>
</feature>
<evidence type="ECO:0000313" key="3">
    <source>
        <dbReference type="EMBL" id="KAK5256983.1"/>
    </source>
</evidence>
<dbReference type="PANTHER" id="PTHR28019:SF2">
    <property type="entry name" value="CELL MEMBRANE PROTEIN YLR413W-RELATED"/>
    <property type="match status" value="1"/>
</dbReference>
<dbReference type="InterPro" id="IPR052413">
    <property type="entry name" value="SUR7_domain"/>
</dbReference>
<dbReference type="Pfam" id="PF06687">
    <property type="entry name" value="SUR7"/>
    <property type="match status" value="1"/>
</dbReference>
<keyword evidence="2" id="KW-0472">Membrane</keyword>
<accession>A0ABR0LYY2</accession>
<reference evidence="3 4" key="1">
    <citation type="submission" date="2023-08" db="EMBL/GenBank/DDBJ databases">
        <title>Black Yeasts Isolated from many extreme environments.</title>
        <authorList>
            <person name="Coleine C."/>
            <person name="Stajich J.E."/>
            <person name="Selbmann L."/>
        </authorList>
    </citation>
    <scope>NUCLEOTIDE SEQUENCE [LARGE SCALE GENOMIC DNA]</scope>
    <source>
        <strain evidence="3 4">CCFEE 536</strain>
    </source>
</reference>
<comment type="caution">
    <text evidence="3">The sequence shown here is derived from an EMBL/GenBank/DDBJ whole genome shotgun (WGS) entry which is preliminary data.</text>
</comment>
<evidence type="ECO:0000256" key="2">
    <source>
        <dbReference type="SAM" id="Phobius"/>
    </source>
</evidence>
<dbReference type="EMBL" id="JAVRRA010008332">
    <property type="protein sequence ID" value="KAK5256983.1"/>
    <property type="molecule type" value="Genomic_DNA"/>
</dbReference>
<evidence type="ECO:0008006" key="5">
    <source>
        <dbReference type="Google" id="ProtNLM"/>
    </source>
</evidence>
<name>A0ABR0LYY2_9PEZI</name>